<name>A0AAV5QX56_PICKL</name>
<comment type="catalytic activity">
    <reaction evidence="5">
        <text>L-seryl-[protein] + ATP = O-phospho-L-seryl-[protein] + ADP + H(+)</text>
        <dbReference type="Rhea" id="RHEA:17989"/>
        <dbReference type="Rhea" id="RHEA-COMP:9863"/>
        <dbReference type="Rhea" id="RHEA-COMP:11604"/>
        <dbReference type="ChEBI" id="CHEBI:15378"/>
        <dbReference type="ChEBI" id="CHEBI:29999"/>
        <dbReference type="ChEBI" id="CHEBI:30616"/>
        <dbReference type="ChEBI" id="CHEBI:83421"/>
        <dbReference type="ChEBI" id="CHEBI:456216"/>
        <dbReference type="EC" id="2.7.11.1"/>
    </reaction>
</comment>
<dbReference type="SMART" id="SM00220">
    <property type="entry name" value="S_TKc"/>
    <property type="match status" value="1"/>
</dbReference>
<dbReference type="PANTHER" id="PTHR24346:SF110">
    <property type="entry name" value="NON-SPECIFIC SERINE_THREONINE PROTEIN KINASE"/>
    <property type="match status" value="1"/>
</dbReference>
<feature type="domain" description="Protein kinase" evidence="7">
    <location>
        <begin position="38"/>
        <end position="331"/>
    </location>
</feature>
<protein>
    <recommendedName>
        <fullName evidence="1">non-specific serine/threonine protein kinase</fullName>
        <ecNumber evidence="1">2.7.11.1</ecNumber>
    </recommendedName>
</protein>
<dbReference type="Pfam" id="PF00069">
    <property type="entry name" value="Pkinase"/>
    <property type="match status" value="1"/>
</dbReference>
<keyword evidence="2" id="KW-0547">Nucleotide-binding</keyword>
<evidence type="ECO:0000313" key="8">
    <source>
        <dbReference type="EMBL" id="GMM43876.1"/>
    </source>
</evidence>
<evidence type="ECO:0000256" key="1">
    <source>
        <dbReference type="ARBA" id="ARBA00012513"/>
    </source>
</evidence>
<dbReference type="AlphaFoldDB" id="A0AAV5QX56"/>
<sequence length="795" mass="89821">MSSRLKIEEREAFTKKAQDYTNLITKFSQSELTHVGNYKIMSEIGSGAFGKIYLGYHSLLRCKICLKKGGRNLMNHPDVETSNLSISTTNSKVNFKTASYVNNDNLMREFYYLREFRHHPCITKLYEIIFTENYAYMVLEYYPSGDLFEYVTKKGHLSVDESLRIFSQVLGAVYYLHKNGCCHRDLKLENVLLDKQMNVKLSDFGFTRELPFSMHGKNGLLTEYCGTGAYMAPEIVKRTPYNGIKIDIWALGVMLYTMLTGEMPFDDSLDVKELEYAIIHNRPRFLENIEDIDSDSVVQLQNIKSLLNMMLCKDPEDRISSLEDILKLPVFEPYDGQQQIDTVNNLYYNVSNTKHSWSDLTSSEKAIFKSLVKAGVDKEILKRAIQEETLDSAYGIWALLNDLNERKEKKVSKKRRSVLTLSRSRSIIGNARQVFTSSPIQSEKENSLNMGGGFGANLSTNKSNDNSINTSLQRSGSLKVVRNLLKNDYEKSIKDAGGDKEMNEDGRYSKLNGDQHSILSRSTKITNNSSVSKSQSNVNLGSKKHHFSLRSLFKSKNKLKNDSNIPTEQNCSTKNNTMYGTENKTLNRSKKDFKIVPKSQTTPVTKAPILKEEMFPATPEASILKRSNPTRPLSVISNFSTHTSVSETSNGSGYMTGYSTDVNMINGNPNGDGINYSNSKFENRNDETSEKVKRHNNVDLTLSLNPEINYNTTGNSQLLSSPQNSNRPKFSRGISDWSTNMSSQAESPNSSFVALSRSNSMDSFYESGNNGYIFRTVHSPVPQYSSNISKNILEK</sequence>
<comment type="caution">
    <text evidence="8">The sequence shown here is derived from an EMBL/GenBank/DDBJ whole genome shotgun (WGS) entry which is preliminary data.</text>
</comment>
<evidence type="ECO:0000256" key="3">
    <source>
        <dbReference type="ARBA" id="ARBA00022840"/>
    </source>
</evidence>
<gene>
    <name evidence="8" type="ORF">DAPK24_004510</name>
</gene>
<dbReference type="GO" id="GO:0005737">
    <property type="term" value="C:cytoplasm"/>
    <property type="evidence" value="ECO:0007669"/>
    <property type="project" value="TreeGrafter"/>
</dbReference>
<dbReference type="FunFam" id="1.10.510.10:FF:000571">
    <property type="entry name" value="Maternal embryonic leucine zipper kinase"/>
    <property type="match status" value="1"/>
</dbReference>
<keyword evidence="3" id="KW-0067">ATP-binding</keyword>
<feature type="compositionally biased region" description="Polar residues" evidence="6">
    <location>
        <begin position="736"/>
        <end position="748"/>
    </location>
</feature>
<evidence type="ECO:0000313" key="9">
    <source>
        <dbReference type="Proteomes" id="UP001378960"/>
    </source>
</evidence>
<proteinExistence type="predicted"/>
<dbReference type="EC" id="2.7.11.1" evidence="1"/>
<accession>A0AAV5QX56</accession>
<evidence type="ECO:0000256" key="5">
    <source>
        <dbReference type="ARBA" id="ARBA00048679"/>
    </source>
</evidence>
<dbReference type="PANTHER" id="PTHR24346">
    <property type="entry name" value="MAP/MICROTUBULE AFFINITY-REGULATING KINASE"/>
    <property type="match status" value="1"/>
</dbReference>
<keyword evidence="9" id="KW-1185">Reference proteome</keyword>
<keyword evidence="8" id="KW-0418">Kinase</keyword>
<evidence type="ECO:0000256" key="2">
    <source>
        <dbReference type="ARBA" id="ARBA00022741"/>
    </source>
</evidence>
<dbReference type="GO" id="GO:0005524">
    <property type="term" value="F:ATP binding"/>
    <property type="evidence" value="ECO:0007669"/>
    <property type="project" value="UniProtKB-KW"/>
</dbReference>
<dbReference type="PROSITE" id="PS00108">
    <property type="entry name" value="PROTEIN_KINASE_ST"/>
    <property type="match status" value="1"/>
</dbReference>
<evidence type="ECO:0000259" key="7">
    <source>
        <dbReference type="PROSITE" id="PS50011"/>
    </source>
</evidence>
<feature type="compositionally biased region" description="Polar residues" evidence="6">
    <location>
        <begin position="562"/>
        <end position="582"/>
    </location>
</feature>
<feature type="region of interest" description="Disordered" evidence="6">
    <location>
        <begin position="559"/>
        <end position="582"/>
    </location>
</feature>
<keyword evidence="8" id="KW-0723">Serine/threonine-protein kinase</keyword>
<keyword evidence="8" id="KW-0808">Transferase</keyword>
<organism evidence="8 9">
    <name type="scientific">Pichia kluyveri</name>
    <name type="common">Yeast</name>
    <dbReference type="NCBI Taxonomy" id="36015"/>
    <lineage>
        <taxon>Eukaryota</taxon>
        <taxon>Fungi</taxon>
        <taxon>Dikarya</taxon>
        <taxon>Ascomycota</taxon>
        <taxon>Saccharomycotina</taxon>
        <taxon>Pichiomycetes</taxon>
        <taxon>Pichiales</taxon>
        <taxon>Pichiaceae</taxon>
        <taxon>Pichia</taxon>
    </lineage>
</organism>
<dbReference type="Gene3D" id="1.10.510.10">
    <property type="entry name" value="Transferase(Phosphotransferase) domain 1"/>
    <property type="match status" value="1"/>
</dbReference>
<evidence type="ECO:0000256" key="4">
    <source>
        <dbReference type="ARBA" id="ARBA00047899"/>
    </source>
</evidence>
<reference evidence="8 9" key="1">
    <citation type="journal article" date="2023" name="Elife">
        <title>Identification of key yeast species and microbe-microbe interactions impacting larval growth of Drosophila in the wild.</title>
        <authorList>
            <person name="Mure A."/>
            <person name="Sugiura Y."/>
            <person name="Maeda R."/>
            <person name="Honda K."/>
            <person name="Sakurai N."/>
            <person name="Takahashi Y."/>
            <person name="Watada M."/>
            <person name="Katoh T."/>
            <person name="Gotoh A."/>
            <person name="Gotoh Y."/>
            <person name="Taniguchi I."/>
            <person name="Nakamura K."/>
            <person name="Hayashi T."/>
            <person name="Katayama T."/>
            <person name="Uemura T."/>
            <person name="Hattori Y."/>
        </authorList>
    </citation>
    <scope>NUCLEOTIDE SEQUENCE [LARGE SCALE GENOMIC DNA]</scope>
    <source>
        <strain evidence="8 9">PK-24</strain>
    </source>
</reference>
<dbReference type="Proteomes" id="UP001378960">
    <property type="component" value="Unassembled WGS sequence"/>
</dbReference>
<dbReference type="InterPro" id="IPR008271">
    <property type="entry name" value="Ser/Thr_kinase_AS"/>
</dbReference>
<dbReference type="EMBL" id="BTGB01000001">
    <property type="protein sequence ID" value="GMM43876.1"/>
    <property type="molecule type" value="Genomic_DNA"/>
</dbReference>
<evidence type="ECO:0000256" key="6">
    <source>
        <dbReference type="SAM" id="MobiDB-lite"/>
    </source>
</evidence>
<dbReference type="InterPro" id="IPR011009">
    <property type="entry name" value="Kinase-like_dom_sf"/>
</dbReference>
<dbReference type="PROSITE" id="PS50011">
    <property type="entry name" value="PROTEIN_KINASE_DOM"/>
    <property type="match status" value="1"/>
</dbReference>
<dbReference type="GO" id="GO:0035556">
    <property type="term" value="P:intracellular signal transduction"/>
    <property type="evidence" value="ECO:0007669"/>
    <property type="project" value="TreeGrafter"/>
</dbReference>
<dbReference type="GO" id="GO:0004674">
    <property type="term" value="F:protein serine/threonine kinase activity"/>
    <property type="evidence" value="ECO:0007669"/>
    <property type="project" value="UniProtKB-KW"/>
</dbReference>
<dbReference type="SUPFAM" id="SSF56112">
    <property type="entry name" value="Protein kinase-like (PK-like)"/>
    <property type="match status" value="1"/>
</dbReference>
<comment type="catalytic activity">
    <reaction evidence="4">
        <text>L-threonyl-[protein] + ATP = O-phospho-L-threonyl-[protein] + ADP + H(+)</text>
        <dbReference type="Rhea" id="RHEA:46608"/>
        <dbReference type="Rhea" id="RHEA-COMP:11060"/>
        <dbReference type="Rhea" id="RHEA-COMP:11605"/>
        <dbReference type="ChEBI" id="CHEBI:15378"/>
        <dbReference type="ChEBI" id="CHEBI:30013"/>
        <dbReference type="ChEBI" id="CHEBI:30616"/>
        <dbReference type="ChEBI" id="CHEBI:61977"/>
        <dbReference type="ChEBI" id="CHEBI:456216"/>
        <dbReference type="EC" id="2.7.11.1"/>
    </reaction>
</comment>
<feature type="region of interest" description="Disordered" evidence="6">
    <location>
        <begin position="713"/>
        <end position="748"/>
    </location>
</feature>
<feature type="compositionally biased region" description="Low complexity" evidence="6">
    <location>
        <begin position="715"/>
        <end position="726"/>
    </location>
</feature>
<dbReference type="InterPro" id="IPR000719">
    <property type="entry name" value="Prot_kinase_dom"/>
</dbReference>